<sequence>MENTLSVYERFAGTYIYDGGGQLVYCFGPSRDTLSSAWSRIRSQLSSSSSQNVSSETGQPLSRTVVTVEVGDDERSERLVMLQRRRRTSDTIGIALKLEPGSCPLADQDLDLFFASLILSGMHLDADGDVKESTPDRVTDLIVDLFDGALRYVAKDDMWLRGGREVFRDSVRHFTCRGQRVEFCLPAFPCKSSNPNKVQGTSPDRGELIALSNLHDFIQAIESIYPPGAKLWIISDGHVFSDCIGVDDAVVDGYGAQLIAMNEDIASSRGGVDRIGFKSLVDIFAPDRCVLDRRDCMLDRIPCIQHDIQTKQTTEAETCRRILRLGFQLHDSALRESIDNQDKGILALYRGFSKFMLEDLELNPYTNGLSQSKRRKLAAKVAFEMIQRNQAYSNLVEIIFPHHVRLSIHAYDLASLRMPSPEVHMLGKGVRAAKELLPDADLALFHDQLHVPTPWHNCIVDIEGHPTLYLTKSSVARAALSTGTFVGRWAGHSPLMGACFSLSPAIPLRTAPATQPPHAIRVPEHV</sequence>
<protein>
    <submittedName>
        <fullName evidence="1">Pyoverdine biosynthesis</fullName>
    </submittedName>
</protein>
<dbReference type="EMBL" id="LAYC01000002">
    <property type="protein sequence ID" value="KYK57098.1"/>
    <property type="molecule type" value="Genomic_DNA"/>
</dbReference>
<dbReference type="RefSeq" id="XP_040656450.1">
    <property type="nucleotide sequence ID" value="XM_040801417.1"/>
</dbReference>
<comment type="caution">
    <text evidence="1">The sequence shown here is derived from an EMBL/GenBank/DDBJ whole genome shotgun (WGS) entry which is preliminary data.</text>
</comment>
<dbReference type="PANTHER" id="PTHR37285">
    <property type="entry name" value="SPORE WALL MATURATION PROTEIN DIT1"/>
    <property type="match status" value="1"/>
</dbReference>
<dbReference type="Proteomes" id="UP000076580">
    <property type="component" value="Chromosome 02"/>
</dbReference>
<dbReference type="PANTHER" id="PTHR37285:SF5">
    <property type="entry name" value="SPORE WALL MATURATION PROTEIN DIT1"/>
    <property type="match status" value="1"/>
</dbReference>
<keyword evidence="2" id="KW-1185">Reference proteome</keyword>
<dbReference type="AlphaFoldDB" id="A0A151GJ39"/>
<reference evidence="1 2" key="1">
    <citation type="journal article" date="2016" name="Sci. Rep.">
        <title>Insights into Adaptations to a Near-Obligate Nematode Endoparasitic Lifestyle from the Finished Genome of Drechmeria coniospora.</title>
        <authorList>
            <person name="Zhang L."/>
            <person name="Zhou Z."/>
            <person name="Guo Q."/>
            <person name="Fokkens L."/>
            <person name="Miskei M."/>
            <person name="Pocsi I."/>
            <person name="Zhang W."/>
            <person name="Chen M."/>
            <person name="Wang L."/>
            <person name="Sun Y."/>
            <person name="Donzelli B.G."/>
            <person name="Gibson D.M."/>
            <person name="Nelson D.R."/>
            <person name="Luo J.G."/>
            <person name="Rep M."/>
            <person name="Liu H."/>
            <person name="Yang S."/>
            <person name="Wang J."/>
            <person name="Krasnoff S.B."/>
            <person name="Xu Y."/>
            <person name="Molnar I."/>
            <person name="Lin M."/>
        </authorList>
    </citation>
    <scope>NUCLEOTIDE SEQUENCE [LARGE SCALE GENOMIC DNA]</scope>
    <source>
        <strain evidence="1 2">ARSEF 6962</strain>
    </source>
</reference>
<proteinExistence type="predicted"/>
<dbReference type="STRING" id="98403.A0A151GJ39"/>
<evidence type="ECO:0000313" key="2">
    <source>
        <dbReference type="Proteomes" id="UP000076580"/>
    </source>
</evidence>
<dbReference type="GeneID" id="63716748"/>
<name>A0A151GJ39_DRECN</name>
<dbReference type="InParanoid" id="A0A151GJ39"/>
<dbReference type="Pfam" id="PF05141">
    <property type="entry name" value="DIT1_PvcA"/>
    <property type="match status" value="1"/>
</dbReference>
<organism evidence="1 2">
    <name type="scientific">Drechmeria coniospora</name>
    <name type="common">Nematophagous fungus</name>
    <name type="synonym">Meria coniospora</name>
    <dbReference type="NCBI Taxonomy" id="98403"/>
    <lineage>
        <taxon>Eukaryota</taxon>
        <taxon>Fungi</taxon>
        <taxon>Dikarya</taxon>
        <taxon>Ascomycota</taxon>
        <taxon>Pezizomycotina</taxon>
        <taxon>Sordariomycetes</taxon>
        <taxon>Hypocreomycetidae</taxon>
        <taxon>Hypocreales</taxon>
        <taxon>Ophiocordycipitaceae</taxon>
        <taxon>Drechmeria</taxon>
    </lineage>
</organism>
<evidence type="ECO:0000313" key="1">
    <source>
        <dbReference type="EMBL" id="KYK57098.1"/>
    </source>
</evidence>
<accession>A0A151GJ39</accession>
<gene>
    <name evidence="1" type="ORF">DCS_04105</name>
</gene>
<dbReference type="InterPro" id="IPR007817">
    <property type="entry name" value="Isocyanide_synthase_DIT1"/>
</dbReference>
<dbReference type="FunCoup" id="A0A151GJ39">
    <property type="interactions" value="182"/>
</dbReference>